<gene>
    <name evidence="3" type="ORF">LZC94_32770</name>
</gene>
<dbReference type="EMBL" id="CP089984">
    <property type="protein sequence ID" value="WXB12610.1"/>
    <property type="molecule type" value="Genomic_DNA"/>
</dbReference>
<feature type="signal peptide" evidence="2">
    <location>
        <begin position="1"/>
        <end position="23"/>
    </location>
</feature>
<sequence length="337" mass="36103">MNKSVIRGVIGAVAVAAMGLTSAAAIGSPASSREISFMPQNSLDQEDNLLAPTGITEAEFNRVINYYKGIYTPIVSRLGGRLVINNRWTDNTVNANASQSGTTWTVNMFGGLARRPEITSDGFAIVLCHEIGHHLGGYFFYSSTNWASAEGQSDWYATQVCARNGWVNETAVNATFRNTAPAIVKQKCDAEWKTTASQDLCYRISVAGKSTADLLAALGGGTVRYETPDTTVVSATQTAHPRAQCRLDTYFTGALCTVQGDINNIPGKSRPNRNSVDAERDAAKVRCLPASVGVPGYNGKNVPTCWFRPQVRAGGLLDVDDATESTESVAPEGDTYN</sequence>
<evidence type="ECO:0000256" key="1">
    <source>
        <dbReference type="SAM" id="MobiDB-lite"/>
    </source>
</evidence>
<name>A0ABZ2LQJ3_9BACT</name>
<organism evidence="3 4">
    <name type="scientific">Pendulispora albinea</name>
    <dbReference type="NCBI Taxonomy" id="2741071"/>
    <lineage>
        <taxon>Bacteria</taxon>
        <taxon>Pseudomonadati</taxon>
        <taxon>Myxococcota</taxon>
        <taxon>Myxococcia</taxon>
        <taxon>Myxococcales</taxon>
        <taxon>Sorangiineae</taxon>
        <taxon>Pendulisporaceae</taxon>
        <taxon>Pendulispora</taxon>
    </lineage>
</organism>
<evidence type="ECO:0000256" key="2">
    <source>
        <dbReference type="SAM" id="SignalP"/>
    </source>
</evidence>
<dbReference type="RefSeq" id="WP_394822231.1">
    <property type="nucleotide sequence ID" value="NZ_CP089984.1"/>
</dbReference>
<keyword evidence="2" id="KW-0732">Signal</keyword>
<feature type="region of interest" description="Disordered" evidence="1">
    <location>
        <begin position="318"/>
        <end position="337"/>
    </location>
</feature>
<keyword evidence="4" id="KW-1185">Reference proteome</keyword>
<reference evidence="3 4" key="1">
    <citation type="submission" date="2021-12" db="EMBL/GenBank/DDBJ databases">
        <title>Discovery of the Pendulisporaceae a myxobacterial family with distinct sporulation behavior and unique specialized metabolism.</title>
        <authorList>
            <person name="Garcia R."/>
            <person name="Popoff A."/>
            <person name="Bader C.D."/>
            <person name="Loehr J."/>
            <person name="Walesch S."/>
            <person name="Walt C."/>
            <person name="Boldt J."/>
            <person name="Bunk B."/>
            <person name="Haeckl F.J.F.P.J."/>
            <person name="Gunesch A.P."/>
            <person name="Birkelbach J."/>
            <person name="Nuebel U."/>
            <person name="Pietschmann T."/>
            <person name="Bach T."/>
            <person name="Mueller R."/>
        </authorList>
    </citation>
    <scope>NUCLEOTIDE SEQUENCE [LARGE SCALE GENOMIC DNA]</scope>
    <source>
        <strain evidence="3 4">MSr11954</strain>
    </source>
</reference>
<dbReference type="SUPFAM" id="SSF55486">
    <property type="entry name" value="Metalloproteases ('zincins'), catalytic domain"/>
    <property type="match status" value="1"/>
</dbReference>
<dbReference type="Proteomes" id="UP001370348">
    <property type="component" value="Chromosome"/>
</dbReference>
<protein>
    <recommendedName>
        <fullName evidence="5">Metalloprotease</fullName>
    </recommendedName>
</protein>
<accession>A0ABZ2LQJ3</accession>
<evidence type="ECO:0000313" key="4">
    <source>
        <dbReference type="Proteomes" id="UP001370348"/>
    </source>
</evidence>
<proteinExistence type="predicted"/>
<evidence type="ECO:0000313" key="3">
    <source>
        <dbReference type="EMBL" id="WXB12610.1"/>
    </source>
</evidence>
<feature type="chain" id="PRO_5045860393" description="Metalloprotease" evidence="2">
    <location>
        <begin position="24"/>
        <end position="337"/>
    </location>
</feature>
<evidence type="ECO:0008006" key="5">
    <source>
        <dbReference type="Google" id="ProtNLM"/>
    </source>
</evidence>